<evidence type="ECO:0000256" key="5">
    <source>
        <dbReference type="ARBA" id="ARBA00023014"/>
    </source>
</evidence>
<dbReference type="KEGG" id="tcb:TCARB_0539"/>
<dbReference type="InterPro" id="IPR007197">
    <property type="entry name" value="rSAM"/>
</dbReference>
<accession>A0A3G1A4R6</accession>
<dbReference type="InterPro" id="IPR034457">
    <property type="entry name" value="Organic_radical-activating"/>
</dbReference>
<dbReference type="PANTHER" id="PTHR30352">
    <property type="entry name" value="PYRUVATE FORMATE-LYASE-ACTIVATING ENZYME"/>
    <property type="match status" value="1"/>
</dbReference>
<feature type="binding site" evidence="6">
    <location>
        <position position="82"/>
    </location>
    <ligand>
        <name>[4Fe-4S] cluster</name>
        <dbReference type="ChEBI" id="CHEBI:49883"/>
        <note>4Fe-4S-S-AdoMet</note>
    </ligand>
</feature>
<dbReference type="InterPro" id="IPR027596">
    <property type="entry name" value="AmmeMemoSam_rS"/>
</dbReference>
<dbReference type="InterPro" id="IPR016431">
    <property type="entry name" value="Pyrv-formate_lyase-activ_prd"/>
</dbReference>
<organism evidence="8 9">
    <name type="scientific">Thermofilum adornatum 1505</name>
    <dbReference type="NCBI Taxonomy" id="697581"/>
    <lineage>
        <taxon>Archaea</taxon>
        <taxon>Thermoproteota</taxon>
        <taxon>Thermoprotei</taxon>
        <taxon>Thermofilales</taxon>
        <taxon>Thermofilaceae</taxon>
        <taxon>Thermofilum</taxon>
    </lineage>
</organism>
<evidence type="ECO:0000256" key="6">
    <source>
        <dbReference type="PIRSR" id="PIRSR004869-50"/>
    </source>
</evidence>
<evidence type="ECO:0000256" key="2">
    <source>
        <dbReference type="ARBA" id="ARBA00022691"/>
    </source>
</evidence>
<dbReference type="CDD" id="cd01335">
    <property type="entry name" value="Radical_SAM"/>
    <property type="match status" value="1"/>
</dbReference>
<dbReference type="Pfam" id="PF04055">
    <property type="entry name" value="Radical_SAM"/>
    <property type="match status" value="1"/>
</dbReference>
<keyword evidence="2 6" id="KW-0949">S-adenosyl-L-methionine</keyword>
<keyword evidence="1" id="KW-0004">4Fe-4S</keyword>
<feature type="binding site" evidence="6">
    <location>
        <position position="86"/>
    </location>
    <ligand>
        <name>[4Fe-4S] cluster</name>
        <dbReference type="ChEBI" id="CHEBI:49883"/>
        <note>4Fe-4S-S-AdoMet</note>
    </ligand>
</feature>
<dbReference type="STRING" id="697581.TCARB_0539"/>
<dbReference type="GO" id="GO:0051539">
    <property type="term" value="F:4 iron, 4 sulfur cluster binding"/>
    <property type="evidence" value="ECO:0007669"/>
    <property type="project" value="UniProtKB-KW"/>
</dbReference>
<dbReference type="SUPFAM" id="SSF102114">
    <property type="entry name" value="Radical SAM enzymes"/>
    <property type="match status" value="1"/>
</dbReference>
<dbReference type="GO" id="GO:0046872">
    <property type="term" value="F:metal ion binding"/>
    <property type="evidence" value="ECO:0007669"/>
    <property type="project" value="UniProtKB-KW"/>
</dbReference>
<keyword evidence="5 6" id="KW-0411">Iron-sulfur</keyword>
<keyword evidence="3 6" id="KW-0479">Metal-binding</keyword>
<dbReference type="PANTHER" id="PTHR30352:SF5">
    <property type="entry name" value="PYRUVATE FORMATE-LYASE 1-ACTIVATING ENZYME"/>
    <property type="match status" value="1"/>
</dbReference>
<gene>
    <name evidence="8" type="ORF">TCARB_0539</name>
</gene>
<dbReference type="Gene3D" id="3.20.20.70">
    <property type="entry name" value="Aldolase class I"/>
    <property type="match status" value="1"/>
</dbReference>
<dbReference type="PIRSF" id="PIRSF004869">
    <property type="entry name" value="PflX_prd"/>
    <property type="match status" value="1"/>
</dbReference>
<evidence type="ECO:0000256" key="1">
    <source>
        <dbReference type="ARBA" id="ARBA00022485"/>
    </source>
</evidence>
<dbReference type="PROSITE" id="PS51918">
    <property type="entry name" value="RADICAL_SAM"/>
    <property type="match status" value="1"/>
</dbReference>
<reference evidence="9" key="1">
    <citation type="book" date="2010" name="EXTREMOPHILES" publisher="0:0-0">
        <title>Complete genome sequences of ten hyperthermophilic archaea reveal their metabolic capabilities and possible ecological roles.</title>
        <editorList>
            <person name="?"/>
        </editorList>
        <authorList>
            <person name="Ravin N.V."/>
            <person name="Mardanov A.V."/>
            <person name="Bonch-Osmolovskaya E.A."/>
            <person name="Skryabin K.G."/>
        </authorList>
    </citation>
    <scope>NUCLEOTIDE SEQUENCE [LARGE SCALE GENOMIC DNA]</scope>
    <source>
        <strain evidence="9">1505</strain>
    </source>
</reference>
<dbReference type="InterPro" id="IPR058240">
    <property type="entry name" value="rSAM_sf"/>
</dbReference>
<protein>
    <submittedName>
        <fullName evidence="8">Radical SAM domain-containing protein</fullName>
    </submittedName>
</protein>
<comment type="cofactor">
    <cofactor evidence="6">
        <name>[4Fe-4S] cluster</name>
        <dbReference type="ChEBI" id="CHEBI:49883"/>
    </cofactor>
    <text evidence="6">Binds 1 [4Fe-4S] cluster. The cluster is coordinated with 3 cysteines and an exchangeable S-adenosyl-L-methionine.</text>
</comment>
<feature type="binding site" evidence="6">
    <location>
        <position position="89"/>
    </location>
    <ligand>
        <name>[4Fe-4S] cluster</name>
        <dbReference type="ChEBI" id="CHEBI:49883"/>
        <note>4Fe-4S-S-AdoMet</note>
    </ligand>
</feature>
<dbReference type="SFLD" id="SFLDG01101">
    <property type="entry name" value="Uncharacterised_Radical_SAM_Su"/>
    <property type="match status" value="1"/>
</dbReference>
<dbReference type="RefSeq" id="WP_052886629.1">
    <property type="nucleotide sequence ID" value="NZ_CP007493.1"/>
</dbReference>
<sequence>MKKARLWSLLEDGRVQCLVCERRCLIRPGAKGACGNYVNVGGELFHLGYGRLSALESRPIELKPLFHYWPNSTALTFSSYDCNFHCPWCQNYHLSFRMPDISQPVFSPEKLVELAVREGDEGLSASFNEPAVNFDFLVDVAEHASKRGLYFMLVTNGYFTEKALDALLRAGIDGWSISIKGCKGMKKPLGNIDFYVPFRNAKTIKERGGYVEIVYLVVTNTNDYEDCYRWIIEKHVTLLGVDTPLHINRYFPAYAWRKPPTPISKLLEIAEEAKKSGLRYVYIGNLHNPRYETTYCPKCGRPVIVRNNYRVVDWKLEKRDNEWKCKYCGYPVPIKGEYIPEKKWLGLM</sequence>
<evidence type="ECO:0000256" key="4">
    <source>
        <dbReference type="ARBA" id="ARBA00023004"/>
    </source>
</evidence>
<dbReference type="GO" id="GO:0003824">
    <property type="term" value="F:catalytic activity"/>
    <property type="evidence" value="ECO:0007669"/>
    <property type="project" value="InterPro"/>
</dbReference>
<keyword evidence="4 6" id="KW-0408">Iron</keyword>
<dbReference type="SFLD" id="SFLDS00029">
    <property type="entry name" value="Radical_SAM"/>
    <property type="match status" value="1"/>
</dbReference>
<dbReference type="Proteomes" id="UP000266720">
    <property type="component" value="Chromosome"/>
</dbReference>
<dbReference type="InterPro" id="IPR013785">
    <property type="entry name" value="Aldolase_TIM"/>
</dbReference>
<dbReference type="AlphaFoldDB" id="A0A3G1A4R6"/>
<name>A0A3G1A4R6_9CREN</name>
<proteinExistence type="predicted"/>
<evidence type="ECO:0000313" key="9">
    <source>
        <dbReference type="Proteomes" id="UP000266720"/>
    </source>
</evidence>
<evidence type="ECO:0000259" key="7">
    <source>
        <dbReference type="PROSITE" id="PS51918"/>
    </source>
</evidence>
<dbReference type="GeneID" id="25405990"/>
<evidence type="ECO:0000313" key="8">
    <source>
        <dbReference type="EMBL" id="AJB41599.1"/>
    </source>
</evidence>
<feature type="domain" description="Radical SAM core" evidence="7">
    <location>
        <begin position="67"/>
        <end position="279"/>
    </location>
</feature>
<evidence type="ECO:0000256" key="3">
    <source>
        <dbReference type="ARBA" id="ARBA00022723"/>
    </source>
</evidence>
<dbReference type="EMBL" id="CP007493">
    <property type="protein sequence ID" value="AJB41599.1"/>
    <property type="molecule type" value="Genomic_DNA"/>
</dbReference>